<dbReference type="Proteomes" id="UP000708576">
    <property type="component" value="Unassembled WGS sequence"/>
</dbReference>
<evidence type="ECO:0000259" key="1">
    <source>
        <dbReference type="PROSITE" id="PS50042"/>
    </source>
</evidence>
<dbReference type="SMART" id="SM00100">
    <property type="entry name" value="cNMP"/>
    <property type="match status" value="1"/>
</dbReference>
<dbReference type="SUPFAM" id="SSF51206">
    <property type="entry name" value="cAMP-binding domain-like"/>
    <property type="match status" value="1"/>
</dbReference>
<proteinExistence type="predicted"/>
<dbReference type="RefSeq" id="WP_212216458.1">
    <property type="nucleotide sequence ID" value="NZ_JAGUCO010000009.1"/>
</dbReference>
<dbReference type="Gene3D" id="2.60.120.10">
    <property type="entry name" value="Jelly Rolls"/>
    <property type="match status" value="1"/>
</dbReference>
<sequence length="193" mass="22393">MQNKLVDYFSRISPLSKEEADAIAESMQTKKFKKGDFLIEEGQISTKTYFILEGCVREYILTDGEEKTTNFFTEEQWAISLNSFTPQNASKHNWICAENTLVVEGDEQQGQALFKRFPRFETISRTIMEAAFAEQKEALTSYYTDSPEQRYLKLMKSRPDLFQRIPQYHLASYIGVTPESLSRIRRRIASALD</sequence>
<name>A0ABS5JWG2_9BACT</name>
<reference evidence="2 3" key="1">
    <citation type="journal article" date="2015" name="Int. J. Syst. Evol. Microbiol.">
        <title>Carboxylicivirga linearis sp. nov., isolated from a sea cucumber culture pond.</title>
        <authorList>
            <person name="Wang F.Q."/>
            <person name="Zhou Y.X."/>
            <person name="Lin X.Z."/>
            <person name="Chen G.J."/>
            <person name="Du Z.J."/>
        </authorList>
    </citation>
    <scope>NUCLEOTIDE SEQUENCE [LARGE SCALE GENOMIC DNA]</scope>
    <source>
        <strain evidence="2 3">FB218</strain>
    </source>
</reference>
<evidence type="ECO:0000313" key="3">
    <source>
        <dbReference type="Proteomes" id="UP000708576"/>
    </source>
</evidence>
<dbReference type="Pfam" id="PF00027">
    <property type="entry name" value="cNMP_binding"/>
    <property type="match status" value="1"/>
</dbReference>
<dbReference type="InterPro" id="IPR000595">
    <property type="entry name" value="cNMP-bd_dom"/>
</dbReference>
<evidence type="ECO:0000313" key="2">
    <source>
        <dbReference type="EMBL" id="MBS2099213.1"/>
    </source>
</evidence>
<accession>A0ABS5JWG2</accession>
<dbReference type="InterPro" id="IPR018490">
    <property type="entry name" value="cNMP-bd_dom_sf"/>
</dbReference>
<dbReference type="EMBL" id="JAGUCO010000009">
    <property type="protein sequence ID" value="MBS2099213.1"/>
    <property type="molecule type" value="Genomic_DNA"/>
</dbReference>
<dbReference type="CDD" id="cd00038">
    <property type="entry name" value="CAP_ED"/>
    <property type="match status" value="1"/>
</dbReference>
<protein>
    <submittedName>
        <fullName evidence="2">Crp/Fnr family transcriptional regulator</fullName>
    </submittedName>
</protein>
<dbReference type="InterPro" id="IPR014710">
    <property type="entry name" value="RmlC-like_jellyroll"/>
</dbReference>
<keyword evidence="3" id="KW-1185">Reference proteome</keyword>
<feature type="domain" description="Cyclic nucleotide-binding" evidence="1">
    <location>
        <begin position="11"/>
        <end position="57"/>
    </location>
</feature>
<organism evidence="2 3">
    <name type="scientific">Carboxylicivirga linearis</name>
    <dbReference type="NCBI Taxonomy" id="1628157"/>
    <lineage>
        <taxon>Bacteria</taxon>
        <taxon>Pseudomonadati</taxon>
        <taxon>Bacteroidota</taxon>
        <taxon>Bacteroidia</taxon>
        <taxon>Marinilabiliales</taxon>
        <taxon>Marinilabiliaceae</taxon>
        <taxon>Carboxylicivirga</taxon>
    </lineage>
</organism>
<comment type="caution">
    <text evidence="2">The sequence shown here is derived from an EMBL/GenBank/DDBJ whole genome shotgun (WGS) entry which is preliminary data.</text>
</comment>
<dbReference type="PROSITE" id="PS50042">
    <property type="entry name" value="CNMP_BINDING_3"/>
    <property type="match status" value="1"/>
</dbReference>
<gene>
    <name evidence="2" type="ORF">KEM10_13050</name>
</gene>